<dbReference type="EMBL" id="FNNQ01000005">
    <property type="protein sequence ID" value="SDW65639.1"/>
    <property type="molecule type" value="Genomic_DNA"/>
</dbReference>
<protein>
    <submittedName>
        <fullName evidence="1">Uncharacterized protein</fullName>
    </submittedName>
</protein>
<proteinExistence type="predicted"/>
<name>A0A1H2VCM8_9BACL</name>
<gene>
    <name evidence="1" type="ORF">SAMN05444487_10551</name>
</gene>
<dbReference type="Proteomes" id="UP000198534">
    <property type="component" value="Unassembled WGS sequence"/>
</dbReference>
<accession>A0A1H2VCM8</accession>
<reference evidence="1 2" key="1">
    <citation type="submission" date="2016-10" db="EMBL/GenBank/DDBJ databases">
        <authorList>
            <person name="de Groot N.N."/>
        </authorList>
    </citation>
    <scope>NUCLEOTIDE SEQUENCE [LARGE SCALE GENOMIC DNA]</scope>
    <source>
        <strain evidence="1 2">DSM 45610</strain>
    </source>
</reference>
<sequence length="74" mass="8877">MRRLISSLLIGSIITLLYRRFRRPTSIAGWMNRRMGGMSWMDIPRWLRKLPIKTNGARIISMVIGRKWFRKMAR</sequence>
<dbReference type="RefSeq" id="WP_091737938.1">
    <property type="nucleotide sequence ID" value="NZ_FNNQ01000005.1"/>
</dbReference>
<organism evidence="1 2">
    <name type="scientific">Marininema mesophilum</name>
    <dbReference type="NCBI Taxonomy" id="1048340"/>
    <lineage>
        <taxon>Bacteria</taxon>
        <taxon>Bacillati</taxon>
        <taxon>Bacillota</taxon>
        <taxon>Bacilli</taxon>
        <taxon>Bacillales</taxon>
        <taxon>Thermoactinomycetaceae</taxon>
        <taxon>Marininema</taxon>
    </lineage>
</organism>
<evidence type="ECO:0000313" key="1">
    <source>
        <dbReference type="EMBL" id="SDW65639.1"/>
    </source>
</evidence>
<keyword evidence="2" id="KW-1185">Reference proteome</keyword>
<dbReference type="STRING" id="1048340.SAMN05444487_10551"/>
<dbReference type="OrthoDB" id="9913771at2"/>
<dbReference type="AlphaFoldDB" id="A0A1H2VCM8"/>
<evidence type="ECO:0000313" key="2">
    <source>
        <dbReference type="Proteomes" id="UP000198534"/>
    </source>
</evidence>